<dbReference type="GO" id="GO:0015627">
    <property type="term" value="C:type II protein secretion system complex"/>
    <property type="evidence" value="ECO:0007669"/>
    <property type="project" value="InterPro"/>
</dbReference>
<dbReference type="InterPro" id="IPR014717">
    <property type="entry name" value="Transl_elong_EF1B/ribsomal_bS6"/>
</dbReference>
<keyword evidence="1" id="KW-0472">Membrane</keyword>
<evidence type="ECO:0000313" key="2">
    <source>
        <dbReference type="EMBL" id="VAX22920.1"/>
    </source>
</evidence>
<dbReference type="AlphaFoldDB" id="A0A3B1CJT0"/>
<keyword evidence="1" id="KW-1133">Transmembrane helix</keyword>
<dbReference type="EMBL" id="UOGB01000256">
    <property type="protein sequence ID" value="VAX22920.1"/>
    <property type="molecule type" value="Genomic_DNA"/>
</dbReference>
<evidence type="ECO:0008006" key="3">
    <source>
        <dbReference type="Google" id="ProtNLM"/>
    </source>
</evidence>
<keyword evidence="1" id="KW-0812">Transmembrane</keyword>
<protein>
    <recommendedName>
        <fullName evidence="3">General secretion pathway protein M</fullName>
    </recommendedName>
</protein>
<proteinExistence type="predicted"/>
<feature type="transmembrane region" description="Helical" evidence="1">
    <location>
        <begin position="12"/>
        <end position="30"/>
    </location>
</feature>
<organism evidence="2">
    <name type="scientific">hydrothermal vent metagenome</name>
    <dbReference type="NCBI Taxonomy" id="652676"/>
    <lineage>
        <taxon>unclassified sequences</taxon>
        <taxon>metagenomes</taxon>
        <taxon>ecological metagenomes</taxon>
    </lineage>
</organism>
<dbReference type="GO" id="GO:0015628">
    <property type="term" value="P:protein secretion by the type II secretion system"/>
    <property type="evidence" value="ECO:0007669"/>
    <property type="project" value="InterPro"/>
</dbReference>
<dbReference type="Pfam" id="PF04612">
    <property type="entry name" value="T2SSM"/>
    <property type="match status" value="1"/>
</dbReference>
<accession>A0A3B1CJT0</accession>
<gene>
    <name evidence="2" type="ORF">MNBD_NITROSPINAE03-870</name>
</gene>
<sequence>MLKSMNDRERLMALTAGVFIAVTVAWLGVWEPVVERTEALVIKIEAKKKEKLEVEALASRFRNAKLRFSYLDAKLKSQGERFSPLGVMENIAASAGLKENVVSMTPQPPVEVEGYMESLIALKLEKVELSKLVSFLKLIRNSKNYLRVKRVSITPQYENPEWLNVSLSVAGYEQVK</sequence>
<dbReference type="Gene3D" id="3.30.70.60">
    <property type="match status" value="1"/>
</dbReference>
<evidence type="ECO:0000256" key="1">
    <source>
        <dbReference type="SAM" id="Phobius"/>
    </source>
</evidence>
<dbReference type="InterPro" id="IPR007690">
    <property type="entry name" value="T2SS_GspM"/>
</dbReference>
<reference evidence="2" key="1">
    <citation type="submission" date="2018-06" db="EMBL/GenBank/DDBJ databases">
        <authorList>
            <person name="Zhirakovskaya E."/>
        </authorList>
    </citation>
    <scope>NUCLEOTIDE SEQUENCE</scope>
</reference>
<name>A0A3B1CJT0_9ZZZZ</name>